<dbReference type="Gene3D" id="3.40.250.10">
    <property type="entry name" value="Rhodanese-like domain"/>
    <property type="match status" value="2"/>
</dbReference>
<proteinExistence type="predicted"/>
<sequence length="518" mass="57829">MFTNKAFKLLKFSQKNFQKNKVLYPFCFAMPEHVKTQDASGLLAQIMINKQENYRIEQYYTACLAEATYYIQSGNEVAIVDPLRDTKPYIEKAKENGAQIKYILMTHFHADFVSGHEDLAAKTGAKIIYGPNADPGFKAHIGKDNEKFELGEIQIQLLHTPGHTMESSTYMLLNKNQPEAIFTGDTIFLNEVGRPDLAVKQGSITSQDLASHLYDSIHNKIMGLPDSVMLYPGHGPGSPCGKSIGPGTFDTLGNQKKISPPLQILNKQEFIEQVTTGLQAPPNYFFHDVSLNKSGGSKDIDLIYERNSKPLSVQEFKNYINEGYTVIDTRKYNTFLAKFIPQSYNIDLSQSFALWVGKLMDPSKKFVIIAEEGQGKEAIIRLGRIGYDNVVGYLEGGVQAWEKAGEKLQTVDLISAENFNNILQSQENIQSLDVRNDHEFQAERLPISKNIPLWELEDVILKNSEIFDKEKIVYVNCARGARSVSGASILAANGYKKLASIDGGLNALKEAGAKINYN</sequence>
<dbReference type="FunFam" id="3.60.15.10:FF:000030">
    <property type="entry name" value="Metallo-beta-lactamase family protein"/>
    <property type="match status" value="1"/>
</dbReference>
<name>A0A0V0QJA3_PSEPJ</name>
<keyword evidence="4" id="KW-1185">Reference proteome</keyword>
<dbReference type="SMART" id="SM00849">
    <property type="entry name" value="Lactamase_B"/>
    <property type="match status" value="1"/>
</dbReference>
<dbReference type="Proteomes" id="UP000054937">
    <property type="component" value="Unassembled WGS sequence"/>
</dbReference>
<dbReference type="CDD" id="cd00158">
    <property type="entry name" value="RHOD"/>
    <property type="match status" value="2"/>
</dbReference>
<keyword evidence="1" id="KW-0479">Metal-binding</keyword>
<dbReference type="OMA" id="CLAHAAY"/>
<dbReference type="AlphaFoldDB" id="A0A0V0QJA3"/>
<dbReference type="SUPFAM" id="SSF52821">
    <property type="entry name" value="Rhodanese/Cell cycle control phosphatase"/>
    <property type="match status" value="2"/>
</dbReference>
<dbReference type="Gene3D" id="3.60.15.10">
    <property type="entry name" value="Ribonuclease Z/Hydroxyacylglutathione hydrolase-like"/>
    <property type="match status" value="1"/>
</dbReference>
<reference evidence="3 4" key="1">
    <citation type="journal article" date="2015" name="Sci. Rep.">
        <title>Genome of the facultative scuticociliatosis pathogen Pseudocohnilembus persalinus provides insight into its virulence through horizontal gene transfer.</title>
        <authorList>
            <person name="Xiong J."/>
            <person name="Wang G."/>
            <person name="Cheng J."/>
            <person name="Tian M."/>
            <person name="Pan X."/>
            <person name="Warren A."/>
            <person name="Jiang C."/>
            <person name="Yuan D."/>
            <person name="Miao W."/>
        </authorList>
    </citation>
    <scope>NUCLEOTIDE SEQUENCE [LARGE SCALE GENOMIC DNA]</scope>
    <source>
        <strain evidence="3">36N120E</strain>
    </source>
</reference>
<dbReference type="InterPro" id="IPR001763">
    <property type="entry name" value="Rhodanese-like_dom"/>
</dbReference>
<dbReference type="PANTHER" id="PTHR43084">
    <property type="entry name" value="PERSULFIDE DIOXYGENASE ETHE1"/>
    <property type="match status" value="1"/>
</dbReference>
<dbReference type="InterPro" id="IPR001279">
    <property type="entry name" value="Metallo-B-lactamas"/>
</dbReference>
<feature type="domain" description="Rhodanese" evidence="2">
    <location>
        <begin position="320"/>
        <end position="410"/>
    </location>
</feature>
<accession>A0A0V0QJA3</accession>
<dbReference type="GO" id="GO:0046872">
    <property type="term" value="F:metal ion binding"/>
    <property type="evidence" value="ECO:0007669"/>
    <property type="project" value="UniProtKB-KW"/>
</dbReference>
<gene>
    <name evidence="3" type="ORF">PPERSA_04868</name>
</gene>
<dbReference type="Pfam" id="PF00581">
    <property type="entry name" value="Rhodanese"/>
    <property type="match status" value="2"/>
</dbReference>
<dbReference type="PANTHER" id="PTHR43084:SF1">
    <property type="entry name" value="PERSULFIDE DIOXYGENASE ETHE1, MITOCHONDRIAL"/>
    <property type="match status" value="1"/>
</dbReference>
<dbReference type="InParanoid" id="A0A0V0QJA3"/>
<evidence type="ECO:0000256" key="1">
    <source>
        <dbReference type="ARBA" id="ARBA00022723"/>
    </source>
</evidence>
<dbReference type="GO" id="GO:0050313">
    <property type="term" value="F:sulfur dioxygenase activity"/>
    <property type="evidence" value="ECO:0007669"/>
    <property type="project" value="InterPro"/>
</dbReference>
<dbReference type="SMART" id="SM00450">
    <property type="entry name" value="RHOD"/>
    <property type="match status" value="2"/>
</dbReference>
<dbReference type="GO" id="GO:0070813">
    <property type="term" value="P:hydrogen sulfide metabolic process"/>
    <property type="evidence" value="ECO:0007669"/>
    <property type="project" value="TreeGrafter"/>
</dbReference>
<dbReference type="OrthoDB" id="449487at2759"/>
<evidence type="ECO:0000313" key="4">
    <source>
        <dbReference type="Proteomes" id="UP000054937"/>
    </source>
</evidence>
<dbReference type="InterPro" id="IPR036873">
    <property type="entry name" value="Rhodanese-like_dom_sf"/>
</dbReference>
<dbReference type="GO" id="GO:0006749">
    <property type="term" value="P:glutathione metabolic process"/>
    <property type="evidence" value="ECO:0007669"/>
    <property type="project" value="InterPro"/>
</dbReference>
<dbReference type="PROSITE" id="PS50206">
    <property type="entry name" value="RHODANESE_3"/>
    <property type="match status" value="2"/>
</dbReference>
<dbReference type="Pfam" id="PF00753">
    <property type="entry name" value="Lactamase_B"/>
    <property type="match status" value="1"/>
</dbReference>
<organism evidence="3 4">
    <name type="scientific">Pseudocohnilembus persalinus</name>
    <name type="common">Ciliate</name>
    <dbReference type="NCBI Taxonomy" id="266149"/>
    <lineage>
        <taxon>Eukaryota</taxon>
        <taxon>Sar</taxon>
        <taxon>Alveolata</taxon>
        <taxon>Ciliophora</taxon>
        <taxon>Intramacronucleata</taxon>
        <taxon>Oligohymenophorea</taxon>
        <taxon>Scuticociliatia</taxon>
        <taxon>Philasterida</taxon>
        <taxon>Pseudocohnilembidae</taxon>
        <taxon>Pseudocohnilembus</taxon>
    </lineage>
</organism>
<dbReference type="InterPro" id="IPR051682">
    <property type="entry name" value="Mito_Persulfide_Diox"/>
</dbReference>
<feature type="domain" description="Rhodanese" evidence="2">
    <location>
        <begin position="425"/>
        <end position="517"/>
    </location>
</feature>
<dbReference type="CDD" id="cd07724">
    <property type="entry name" value="POD-like_MBL-fold"/>
    <property type="match status" value="1"/>
</dbReference>
<evidence type="ECO:0000259" key="2">
    <source>
        <dbReference type="PROSITE" id="PS50206"/>
    </source>
</evidence>
<dbReference type="SUPFAM" id="SSF56281">
    <property type="entry name" value="Metallo-hydrolase/oxidoreductase"/>
    <property type="match status" value="1"/>
</dbReference>
<protein>
    <submittedName>
        <fullName evidence="3">Rhodanese-like domain</fullName>
    </submittedName>
</protein>
<evidence type="ECO:0000313" key="3">
    <source>
        <dbReference type="EMBL" id="KRX02246.1"/>
    </source>
</evidence>
<comment type="caution">
    <text evidence="3">The sequence shown here is derived from an EMBL/GenBank/DDBJ whole genome shotgun (WGS) entry which is preliminary data.</text>
</comment>
<dbReference type="EMBL" id="LDAU01000156">
    <property type="protein sequence ID" value="KRX02246.1"/>
    <property type="molecule type" value="Genomic_DNA"/>
</dbReference>
<dbReference type="InterPro" id="IPR036866">
    <property type="entry name" value="RibonucZ/Hydroxyglut_hydro"/>
</dbReference>
<dbReference type="InterPro" id="IPR044528">
    <property type="entry name" value="POD-like_MBL-fold"/>
</dbReference>